<protein>
    <submittedName>
        <fullName evidence="2">Uncharacterized protein</fullName>
    </submittedName>
</protein>
<name>A0A6C2UF53_PONDE</name>
<sequence>MVEALKSPAQQIDPSRFNDSVAERTRWVPMKQGGASFRTHRLVQQDLNRMVFRPTFGVLLFALLFLGMGLGALWFAVAGLVSDAGAMKLGLLIPLVVGALFSAAGTYMVLNFSTPIVFDRRAGYFWKGRKNPAEVINSDELKCCTKLHDVHALQLISEFCSGDNSSYFSHELNLVLGSGERVNVFDHGNQEKAFEDAQRLAEFLGIPLWDVSEG</sequence>
<evidence type="ECO:0000313" key="3">
    <source>
        <dbReference type="Proteomes" id="UP000366872"/>
    </source>
</evidence>
<keyword evidence="1" id="KW-0812">Transmembrane</keyword>
<keyword evidence="1" id="KW-0472">Membrane</keyword>
<dbReference type="Proteomes" id="UP000366872">
    <property type="component" value="Unassembled WGS sequence"/>
</dbReference>
<feature type="transmembrane region" description="Helical" evidence="1">
    <location>
        <begin position="56"/>
        <end position="77"/>
    </location>
</feature>
<reference evidence="2 3" key="1">
    <citation type="submission" date="2019-04" db="EMBL/GenBank/DDBJ databases">
        <authorList>
            <person name="Van Vliet M D."/>
        </authorList>
    </citation>
    <scope>NUCLEOTIDE SEQUENCE [LARGE SCALE GENOMIC DNA]</scope>
    <source>
        <strain evidence="2 3">F1</strain>
    </source>
</reference>
<accession>A0A6C2UF53</accession>
<evidence type="ECO:0000313" key="2">
    <source>
        <dbReference type="EMBL" id="VGO17836.1"/>
    </source>
</evidence>
<organism evidence="2 3">
    <name type="scientific">Pontiella desulfatans</name>
    <dbReference type="NCBI Taxonomy" id="2750659"/>
    <lineage>
        <taxon>Bacteria</taxon>
        <taxon>Pseudomonadati</taxon>
        <taxon>Kiritimatiellota</taxon>
        <taxon>Kiritimatiellia</taxon>
        <taxon>Kiritimatiellales</taxon>
        <taxon>Pontiellaceae</taxon>
        <taxon>Pontiella</taxon>
    </lineage>
</organism>
<dbReference type="AlphaFoldDB" id="A0A6C2UF53"/>
<dbReference type="EMBL" id="CAAHFG010000005">
    <property type="protein sequence ID" value="VGO17836.1"/>
    <property type="molecule type" value="Genomic_DNA"/>
</dbReference>
<keyword evidence="3" id="KW-1185">Reference proteome</keyword>
<proteinExistence type="predicted"/>
<gene>
    <name evidence="2" type="ORF">PDESU_06438</name>
</gene>
<evidence type="ECO:0000256" key="1">
    <source>
        <dbReference type="SAM" id="Phobius"/>
    </source>
</evidence>
<feature type="transmembrane region" description="Helical" evidence="1">
    <location>
        <begin position="89"/>
        <end position="110"/>
    </location>
</feature>
<keyword evidence="1" id="KW-1133">Transmembrane helix</keyword>